<proteinExistence type="inferred from homology"/>
<reference evidence="2 3" key="1">
    <citation type="submission" date="2020-03" db="EMBL/GenBank/DDBJ databases">
        <title>Whole genome shotgun sequence of Phytohabitans flavus NBRC 107702.</title>
        <authorList>
            <person name="Komaki H."/>
            <person name="Tamura T."/>
        </authorList>
    </citation>
    <scope>NUCLEOTIDE SEQUENCE [LARGE SCALE GENOMIC DNA]</scope>
    <source>
        <strain evidence="2 3">NBRC 107702</strain>
    </source>
</reference>
<dbReference type="InterPro" id="IPR014748">
    <property type="entry name" value="Enoyl-CoA_hydra_C"/>
</dbReference>
<dbReference type="GO" id="GO:0003824">
    <property type="term" value="F:catalytic activity"/>
    <property type="evidence" value="ECO:0007669"/>
    <property type="project" value="UniProtKB-ARBA"/>
</dbReference>
<name>A0A6F8XVR8_9ACTN</name>
<reference evidence="2 3" key="2">
    <citation type="submission" date="2020-03" db="EMBL/GenBank/DDBJ databases">
        <authorList>
            <person name="Ichikawa N."/>
            <person name="Kimura A."/>
            <person name="Kitahashi Y."/>
            <person name="Uohara A."/>
        </authorList>
    </citation>
    <scope>NUCLEOTIDE SEQUENCE [LARGE SCALE GENOMIC DNA]</scope>
    <source>
        <strain evidence="2 3">NBRC 107702</strain>
    </source>
</reference>
<gene>
    <name evidence="2" type="primary">paaG_1</name>
    <name evidence="2" type="ORF">Pflav_042970</name>
</gene>
<sequence>MARYESPYDPASAPKDLEHIRYEKKGHVAYVTIDRPHVRNALHTYAYLELRSCWRDIAADPGIYVAILTGTGPAFCAGRDVKFLAAHQREGKRTPHEDPNSPVYHWGGGGMPQDIKLEKPLICALNGFAVGVGLNLALQCQLRVMADDAWIGDQHTNVGRLGSPHEMYAALPRTIAAYLTLCNGRLDAEECLRSNIVNKVVPRDKVLAAAEELAEMVCRSAPLAAQGAVRMYRLTGAFSESLTSYARYLDQEIAESDDGAEGARAFTEKRPPVWSMR</sequence>
<evidence type="ECO:0000313" key="2">
    <source>
        <dbReference type="EMBL" id="BCB77887.1"/>
    </source>
</evidence>
<dbReference type="Pfam" id="PF00378">
    <property type="entry name" value="ECH_1"/>
    <property type="match status" value="1"/>
</dbReference>
<organism evidence="2 3">
    <name type="scientific">Phytohabitans flavus</name>
    <dbReference type="NCBI Taxonomy" id="1076124"/>
    <lineage>
        <taxon>Bacteria</taxon>
        <taxon>Bacillati</taxon>
        <taxon>Actinomycetota</taxon>
        <taxon>Actinomycetes</taxon>
        <taxon>Micromonosporales</taxon>
        <taxon>Micromonosporaceae</taxon>
    </lineage>
</organism>
<dbReference type="Gene3D" id="1.10.12.10">
    <property type="entry name" value="Lyase 2-enoyl-coa Hydratase, Chain A, domain 2"/>
    <property type="match status" value="1"/>
</dbReference>
<protein>
    <submittedName>
        <fullName evidence="2">Enoyl-CoA hydratase</fullName>
    </submittedName>
</protein>
<dbReference type="InterPro" id="IPR001753">
    <property type="entry name" value="Enoyl-CoA_hydra/iso"/>
</dbReference>
<evidence type="ECO:0000313" key="3">
    <source>
        <dbReference type="Proteomes" id="UP000502508"/>
    </source>
</evidence>
<dbReference type="InterPro" id="IPR029045">
    <property type="entry name" value="ClpP/crotonase-like_dom_sf"/>
</dbReference>
<dbReference type="PANTHER" id="PTHR43802:SF1">
    <property type="entry name" value="IP11341P-RELATED"/>
    <property type="match status" value="1"/>
</dbReference>
<dbReference type="RefSeq" id="WP_173037554.1">
    <property type="nucleotide sequence ID" value="NZ_AP022870.1"/>
</dbReference>
<dbReference type="AlphaFoldDB" id="A0A6F8XVR8"/>
<keyword evidence="3" id="KW-1185">Reference proteome</keyword>
<dbReference type="Proteomes" id="UP000502508">
    <property type="component" value="Chromosome"/>
</dbReference>
<dbReference type="CDD" id="cd06558">
    <property type="entry name" value="crotonase-like"/>
    <property type="match status" value="1"/>
</dbReference>
<dbReference type="PANTHER" id="PTHR43802">
    <property type="entry name" value="ENOYL-COA HYDRATASE"/>
    <property type="match status" value="1"/>
</dbReference>
<dbReference type="EMBL" id="AP022870">
    <property type="protein sequence ID" value="BCB77887.1"/>
    <property type="molecule type" value="Genomic_DNA"/>
</dbReference>
<dbReference type="Gene3D" id="3.90.226.10">
    <property type="entry name" value="2-enoyl-CoA Hydratase, Chain A, domain 1"/>
    <property type="match status" value="1"/>
</dbReference>
<dbReference type="KEGG" id="pfla:Pflav_042970"/>
<evidence type="ECO:0000256" key="1">
    <source>
        <dbReference type="ARBA" id="ARBA00005254"/>
    </source>
</evidence>
<dbReference type="SUPFAM" id="SSF52096">
    <property type="entry name" value="ClpP/crotonase"/>
    <property type="match status" value="1"/>
</dbReference>
<comment type="similarity">
    <text evidence="1">Belongs to the enoyl-CoA hydratase/isomerase family.</text>
</comment>
<accession>A0A6F8XVR8</accession>